<keyword evidence="5" id="KW-1185">Reference proteome</keyword>
<protein>
    <recommendedName>
        <fullName evidence="2">Galectin</fullName>
    </recommendedName>
</protein>
<dbReference type="PROSITE" id="PS51304">
    <property type="entry name" value="GALECTIN"/>
    <property type="match status" value="2"/>
</dbReference>
<organism evidence="4 5">
    <name type="scientific">Hemibagrus wyckioides</name>
    <dbReference type="NCBI Taxonomy" id="337641"/>
    <lineage>
        <taxon>Eukaryota</taxon>
        <taxon>Metazoa</taxon>
        <taxon>Chordata</taxon>
        <taxon>Craniata</taxon>
        <taxon>Vertebrata</taxon>
        <taxon>Euteleostomi</taxon>
        <taxon>Actinopterygii</taxon>
        <taxon>Neopterygii</taxon>
        <taxon>Teleostei</taxon>
        <taxon>Ostariophysi</taxon>
        <taxon>Siluriformes</taxon>
        <taxon>Bagridae</taxon>
        <taxon>Hemibagrus</taxon>
    </lineage>
</organism>
<reference evidence="4 5" key="1">
    <citation type="submission" date="2021-06" db="EMBL/GenBank/DDBJ databases">
        <title>Chromosome-level genome assembly of the red-tail catfish (Hemibagrus wyckioides).</title>
        <authorList>
            <person name="Shao F."/>
        </authorList>
    </citation>
    <scope>NUCLEOTIDE SEQUENCE [LARGE SCALE GENOMIC DNA]</scope>
    <source>
        <strain evidence="4">EC202008001</strain>
        <tissue evidence="4">Blood</tissue>
    </source>
</reference>
<evidence type="ECO:0000313" key="4">
    <source>
        <dbReference type="EMBL" id="KAG7326853.1"/>
    </source>
</evidence>
<dbReference type="SMART" id="SM00276">
    <property type="entry name" value="GLECT"/>
    <property type="match status" value="2"/>
</dbReference>
<dbReference type="SMART" id="SM00908">
    <property type="entry name" value="Gal-bind_lectin"/>
    <property type="match status" value="2"/>
</dbReference>
<dbReference type="OrthoDB" id="8918229at2759"/>
<evidence type="ECO:0000313" key="5">
    <source>
        <dbReference type="Proteomes" id="UP000824219"/>
    </source>
</evidence>
<dbReference type="GO" id="GO:0016936">
    <property type="term" value="F:galactoside binding"/>
    <property type="evidence" value="ECO:0007669"/>
    <property type="project" value="TreeGrafter"/>
</dbReference>
<evidence type="ECO:0000256" key="2">
    <source>
        <dbReference type="RuleBase" id="RU102079"/>
    </source>
</evidence>
<accession>A0A9D3SPF9</accession>
<dbReference type="InterPro" id="IPR013320">
    <property type="entry name" value="ConA-like_dom_sf"/>
</dbReference>
<dbReference type="Pfam" id="PF00337">
    <property type="entry name" value="Gal-bind_lectin"/>
    <property type="match status" value="2"/>
</dbReference>
<sequence>MVLTVDDLGFTAGQALTIGGKVKSGCDYFSINIGHDKDSVALHFNPRFKYKKDRNIIVCNSNRGGWGKEQKEHNFPFQRDEAFKHIDDKMVFTVKDMTFKAGQELTISGKPKSGCSLFSINIGHDSDNIALHFNPRFSYESDNNVIVCNSNRGGWGEEVKEHSFPFDQGETFKVVFSFNNDQFYIKLSNGTMMSFPNRFGDDSFKHIDVQGDVKVQGIKLK</sequence>
<dbReference type="GO" id="GO:0030246">
    <property type="term" value="F:carbohydrate binding"/>
    <property type="evidence" value="ECO:0007669"/>
    <property type="project" value="UniProtKB-UniRule"/>
</dbReference>
<dbReference type="FunFam" id="2.60.120.200:FF:000021">
    <property type="entry name" value="Galectin"/>
    <property type="match status" value="1"/>
</dbReference>
<dbReference type="SUPFAM" id="SSF49899">
    <property type="entry name" value="Concanavalin A-like lectins/glucanases"/>
    <property type="match status" value="2"/>
</dbReference>
<dbReference type="Gene3D" id="2.60.120.200">
    <property type="match status" value="2"/>
</dbReference>
<dbReference type="AlphaFoldDB" id="A0A9D3SPF9"/>
<dbReference type="CDD" id="cd00070">
    <property type="entry name" value="GLECT"/>
    <property type="match status" value="2"/>
</dbReference>
<comment type="caution">
    <text evidence="4">The sequence shown here is derived from an EMBL/GenBank/DDBJ whole genome shotgun (WGS) entry which is preliminary data.</text>
</comment>
<feature type="domain" description="Galectin" evidence="3">
    <location>
        <begin position="91"/>
        <end position="221"/>
    </location>
</feature>
<dbReference type="GO" id="GO:0005615">
    <property type="term" value="C:extracellular space"/>
    <property type="evidence" value="ECO:0007669"/>
    <property type="project" value="TreeGrafter"/>
</dbReference>
<keyword evidence="1 2" id="KW-0430">Lectin</keyword>
<dbReference type="PANTHER" id="PTHR11346:SF97">
    <property type="entry name" value="GALECTIN-1"/>
    <property type="match status" value="1"/>
</dbReference>
<gene>
    <name evidence="4" type="ORF">KOW79_010254</name>
</gene>
<dbReference type="GO" id="GO:0043236">
    <property type="term" value="F:laminin binding"/>
    <property type="evidence" value="ECO:0007669"/>
    <property type="project" value="TreeGrafter"/>
</dbReference>
<dbReference type="InterPro" id="IPR001079">
    <property type="entry name" value="Galectin_CRD"/>
</dbReference>
<dbReference type="InterPro" id="IPR044156">
    <property type="entry name" value="Galectin-like"/>
</dbReference>
<dbReference type="EMBL" id="JAHKSW010000011">
    <property type="protein sequence ID" value="KAG7326853.1"/>
    <property type="molecule type" value="Genomic_DNA"/>
</dbReference>
<dbReference type="PANTHER" id="PTHR11346">
    <property type="entry name" value="GALECTIN"/>
    <property type="match status" value="1"/>
</dbReference>
<evidence type="ECO:0000256" key="1">
    <source>
        <dbReference type="ARBA" id="ARBA00022734"/>
    </source>
</evidence>
<feature type="domain" description="Galectin" evidence="3">
    <location>
        <begin position="2"/>
        <end position="84"/>
    </location>
</feature>
<proteinExistence type="predicted"/>
<evidence type="ECO:0000259" key="3">
    <source>
        <dbReference type="PROSITE" id="PS51304"/>
    </source>
</evidence>
<dbReference type="Proteomes" id="UP000824219">
    <property type="component" value="Linkage Group LG11"/>
</dbReference>
<name>A0A9D3SPF9_9TELE</name>